<comment type="catalytic activity">
    <reaction evidence="6 7">
        <text>carbamoyl phosphate + L-ornithine = L-citrulline + phosphate + H(+)</text>
        <dbReference type="Rhea" id="RHEA:19513"/>
        <dbReference type="ChEBI" id="CHEBI:15378"/>
        <dbReference type="ChEBI" id="CHEBI:43474"/>
        <dbReference type="ChEBI" id="CHEBI:46911"/>
        <dbReference type="ChEBI" id="CHEBI:57743"/>
        <dbReference type="ChEBI" id="CHEBI:58228"/>
        <dbReference type="EC" id="2.1.3.3"/>
    </reaction>
</comment>
<keyword evidence="7" id="KW-0963">Cytoplasm</keyword>
<feature type="binding site" evidence="7">
    <location>
        <position position="227"/>
    </location>
    <ligand>
        <name>L-ornithine</name>
        <dbReference type="ChEBI" id="CHEBI:46911"/>
    </ligand>
</feature>
<name>A0ABY4X5V6_9SPHN</name>
<dbReference type="PROSITE" id="PS00097">
    <property type="entry name" value="CARBAMOYLTRANSFERASE"/>
    <property type="match status" value="1"/>
</dbReference>
<evidence type="ECO:0000259" key="8">
    <source>
        <dbReference type="Pfam" id="PF00185"/>
    </source>
</evidence>
<feature type="binding site" evidence="7">
    <location>
        <begin position="266"/>
        <end position="267"/>
    </location>
    <ligand>
        <name>carbamoyl phosphate</name>
        <dbReference type="ChEBI" id="CHEBI:58228"/>
    </ligand>
</feature>
<feature type="binding site" evidence="7">
    <location>
        <position position="109"/>
    </location>
    <ligand>
        <name>carbamoyl phosphate</name>
        <dbReference type="ChEBI" id="CHEBI:58228"/>
    </ligand>
</feature>
<evidence type="ECO:0000313" key="10">
    <source>
        <dbReference type="EMBL" id="USI72245.1"/>
    </source>
</evidence>
<organism evidence="10 11">
    <name type="scientific">Sphingomonas morindae</name>
    <dbReference type="NCBI Taxonomy" id="1541170"/>
    <lineage>
        <taxon>Bacteria</taxon>
        <taxon>Pseudomonadati</taxon>
        <taxon>Pseudomonadota</taxon>
        <taxon>Alphaproteobacteria</taxon>
        <taxon>Sphingomonadales</taxon>
        <taxon>Sphingomonadaceae</taxon>
        <taxon>Sphingomonas</taxon>
    </lineage>
</organism>
<dbReference type="RefSeq" id="WP_252166054.1">
    <property type="nucleotide sequence ID" value="NZ_CP084930.1"/>
</dbReference>
<keyword evidence="11" id="KW-1185">Reference proteome</keyword>
<feature type="binding site" evidence="7">
    <location>
        <position position="167"/>
    </location>
    <ligand>
        <name>L-ornithine</name>
        <dbReference type="ChEBI" id="CHEBI:46911"/>
    </ligand>
</feature>
<dbReference type="Pfam" id="PF00185">
    <property type="entry name" value="OTCace"/>
    <property type="match status" value="1"/>
</dbReference>
<comment type="function">
    <text evidence="1">Reversibly catalyzes the transfer of the carbamoyl group from carbamoyl phosphate (CP) to the N(epsilon) atom of ornithine (ORN) to produce L-citrulline.</text>
</comment>
<dbReference type="InterPro" id="IPR006130">
    <property type="entry name" value="Asp/Orn_carbamoylTrfase"/>
</dbReference>
<feature type="binding site" evidence="7">
    <location>
        <position position="294"/>
    </location>
    <ligand>
        <name>carbamoyl phosphate</name>
        <dbReference type="ChEBI" id="CHEBI:58228"/>
    </ligand>
</feature>
<dbReference type="Gene3D" id="3.40.50.1370">
    <property type="entry name" value="Aspartate/ornithine carbamoyltransferase"/>
    <property type="match status" value="2"/>
</dbReference>
<feature type="binding site" evidence="7">
    <location>
        <begin position="231"/>
        <end position="232"/>
    </location>
    <ligand>
        <name>L-ornithine</name>
        <dbReference type="ChEBI" id="CHEBI:46911"/>
    </ligand>
</feature>
<sequence>MPIRHFLDLSDAGAPALQAMLDDARARKAARAAWPKGRVDADAPLAGHVLAMIFEKNSTRTRVSFDMAMRQLGGTTIVMDAGSMQLGRGESIADTARVLSRYVDAIMIRTDDHEKVRQMAAHASVPVINGLTDWSHPCQIVADMLTVAERRGSVAGSRWAWLGDGNNVLHSILEAAGLMGFETVVSCPPGYDPSADALGAAGQRGATVRVERDPARAVEGADIIVTDTWISMGQDHAEAKLAAMAPYQVTPALMAAAAPGATFLHCLPAHRGEEVVDAVIDGPQSAIWDEAENRLHAQKSVLLWCLGRLG</sequence>
<feature type="binding site" evidence="7">
    <location>
        <position position="85"/>
    </location>
    <ligand>
        <name>carbamoyl phosphate</name>
        <dbReference type="ChEBI" id="CHEBI:58228"/>
    </ligand>
</feature>
<dbReference type="NCBIfam" id="NF001986">
    <property type="entry name" value="PRK00779.1"/>
    <property type="match status" value="1"/>
</dbReference>
<dbReference type="Pfam" id="PF02729">
    <property type="entry name" value="OTCace_N"/>
    <property type="match status" value="1"/>
</dbReference>
<comment type="pathway">
    <text evidence="2">Amino-acid biosynthesis; L-arginine biosynthesis; L-arginine from L-ornithine and carbamoyl phosphate: step 1/3.</text>
</comment>
<feature type="binding site" evidence="7">
    <location>
        <begin position="136"/>
        <end position="139"/>
    </location>
    <ligand>
        <name>carbamoyl phosphate</name>
        <dbReference type="ChEBI" id="CHEBI:58228"/>
    </ligand>
</feature>
<dbReference type="HAMAP" id="MF_01109">
    <property type="entry name" value="OTCase"/>
    <property type="match status" value="1"/>
</dbReference>
<evidence type="ECO:0000256" key="4">
    <source>
        <dbReference type="ARBA" id="ARBA00013007"/>
    </source>
</evidence>
<dbReference type="PANTHER" id="PTHR45753:SF3">
    <property type="entry name" value="ORNITHINE TRANSCARBAMYLASE, MITOCHONDRIAL"/>
    <property type="match status" value="1"/>
</dbReference>
<feature type="binding site" evidence="7">
    <location>
        <begin position="58"/>
        <end position="61"/>
    </location>
    <ligand>
        <name>carbamoyl phosphate</name>
        <dbReference type="ChEBI" id="CHEBI:58228"/>
    </ligand>
</feature>
<protein>
    <recommendedName>
        <fullName evidence="4 7">Ornithine carbamoyltransferase</fullName>
        <shortName evidence="7">OTCase</shortName>
        <ecNumber evidence="4 7">2.1.3.3</ecNumber>
    </recommendedName>
</protein>
<comment type="similarity">
    <text evidence="3 7">Belongs to the aspartate/ornithine carbamoyltransferase superfamily. OTCase family.</text>
</comment>
<gene>
    <name evidence="10" type="primary">argF</name>
    <name evidence="10" type="ORF">LHA26_13205</name>
</gene>
<feature type="domain" description="Aspartate/ornithine carbamoyltransferase Asp/Orn-binding" evidence="8">
    <location>
        <begin position="156"/>
        <end position="305"/>
    </location>
</feature>
<dbReference type="Proteomes" id="UP001056937">
    <property type="component" value="Chromosome 1"/>
</dbReference>
<feature type="domain" description="Aspartate/ornithine carbamoyltransferase carbamoyl-P binding" evidence="9">
    <location>
        <begin position="4"/>
        <end position="149"/>
    </location>
</feature>
<dbReference type="NCBIfam" id="TIGR00658">
    <property type="entry name" value="orni_carb_tr"/>
    <property type="match status" value="1"/>
</dbReference>
<evidence type="ECO:0000313" key="11">
    <source>
        <dbReference type="Proteomes" id="UP001056937"/>
    </source>
</evidence>
<dbReference type="PRINTS" id="PR00102">
    <property type="entry name" value="OTCASE"/>
</dbReference>
<dbReference type="EC" id="2.1.3.3" evidence="4 7"/>
<evidence type="ECO:0000256" key="3">
    <source>
        <dbReference type="ARBA" id="ARBA00007805"/>
    </source>
</evidence>
<evidence type="ECO:0000256" key="5">
    <source>
        <dbReference type="ARBA" id="ARBA00022679"/>
    </source>
</evidence>
<dbReference type="SUPFAM" id="SSF53671">
    <property type="entry name" value="Aspartate/ornithine carbamoyltransferase"/>
    <property type="match status" value="1"/>
</dbReference>
<dbReference type="InterPro" id="IPR036901">
    <property type="entry name" value="Asp/Orn_carbamoylTrfase_sf"/>
</dbReference>
<dbReference type="PRINTS" id="PR00100">
    <property type="entry name" value="AOTCASE"/>
</dbReference>
<evidence type="ECO:0000256" key="6">
    <source>
        <dbReference type="ARBA" id="ARBA00048772"/>
    </source>
</evidence>
<dbReference type="InterPro" id="IPR024904">
    <property type="entry name" value="OTCase_ArgI"/>
</dbReference>
<keyword evidence="5 7" id="KW-0808">Transferase</keyword>
<evidence type="ECO:0000256" key="1">
    <source>
        <dbReference type="ARBA" id="ARBA00003822"/>
    </source>
</evidence>
<dbReference type="EMBL" id="CP084930">
    <property type="protein sequence ID" value="USI72245.1"/>
    <property type="molecule type" value="Genomic_DNA"/>
</dbReference>
<dbReference type="GO" id="GO:0004585">
    <property type="term" value="F:ornithine carbamoyltransferase activity"/>
    <property type="evidence" value="ECO:0007669"/>
    <property type="project" value="UniProtKB-EC"/>
</dbReference>
<dbReference type="InterPro" id="IPR006132">
    <property type="entry name" value="Asp/Orn_carbamoyltranf_P-bd"/>
</dbReference>
<dbReference type="InterPro" id="IPR002292">
    <property type="entry name" value="Orn/put_carbamltrans"/>
</dbReference>
<evidence type="ECO:0000256" key="2">
    <source>
        <dbReference type="ARBA" id="ARBA00004975"/>
    </source>
</evidence>
<evidence type="ECO:0000259" key="9">
    <source>
        <dbReference type="Pfam" id="PF02729"/>
    </source>
</evidence>
<evidence type="ECO:0000256" key="7">
    <source>
        <dbReference type="HAMAP-Rule" id="MF_01109"/>
    </source>
</evidence>
<proteinExistence type="inferred from homology"/>
<dbReference type="PANTHER" id="PTHR45753">
    <property type="entry name" value="ORNITHINE CARBAMOYLTRANSFERASE, MITOCHONDRIAL"/>
    <property type="match status" value="1"/>
</dbReference>
<comment type="subcellular location">
    <subcellularLocation>
        <location evidence="7">Cytoplasm</location>
    </subcellularLocation>
</comment>
<dbReference type="InterPro" id="IPR006131">
    <property type="entry name" value="Asp_carbamoyltransf_Asp/Orn-bd"/>
</dbReference>
<reference evidence="10" key="1">
    <citation type="journal article" date="2022" name="Toxins">
        <title>Genomic Analysis of Sphingopyxis sp. USTB-05 for Biodegrading Cyanobacterial Hepatotoxins.</title>
        <authorList>
            <person name="Liu C."/>
            <person name="Xu Q."/>
            <person name="Zhao Z."/>
            <person name="Zhang H."/>
            <person name="Liu X."/>
            <person name="Yin C."/>
            <person name="Liu Y."/>
            <person name="Yan H."/>
        </authorList>
    </citation>
    <scope>NUCLEOTIDE SEQUENCE</scope>
    <source>
        <strain evidence="10">NBD5</strain>
    </source>
</reference>
<accession>A0ABY4X5V6</accession>